<dbReference type="RefSeq" id="XP_008081455.1">
    <property type="nucleotide sequence ID" value="XM_008083264.1"/>
</dbReference>
<dbReference type="InterPro" id="IPR029063">
    <property type="entry name" value="SAM-dependent_MTases_sf"/>
</dbReference>
<keyword evidence="3" id="KW-0949">S-adenosyl-L-methionine</keyword>
<dbReference type="PANTHER" id="PTHR43712:SF11">
    <property type="entry name" value="O-METHYLTRANSFERASE (AFU_ORTHOLOGUE AFUA_2G17820)-RELATED"/>
    <property type="match status" value="1"/>
</dbReference>
<name>S3DI71_GLAL2</name>
<dbReference type="GO" id="GO:0032259">
    <property type="term" value="P:methylation"/>
    <property type="evidence" value="ECO:0007669"/>
    <property type="project" value="UniProtKB-KW"/>
</dbReference>
<dbReference type="HOGENOM" id="CLU_1310249_0_0_1"/>
<evidence type="ECO:0000256" key="2">
    <source>
        <dbReference type="ARBA" id="ARBA00022679"/>
    </source>
</evidence>
<reference evidence="5 6" key="1">
    <citation type="journal article" date="2013" name="BMC Genomics">
        <title>Genomics-driven discovery of the pneumocandin biosynthetic gene cluster in the fungus Glarea lozoyensis.</title>
        <authorList>
            <person name="Chen L."/>
            <person name="Yue Q."/>
            <person name="Zhang X."/>
            <person name="Xiang M."/>
            <person name="Wang C."/>
            <person name="Li S."/>
            <person name="Che Y."/>
            <person name="Ortiz-Lopez F.J."/>
            <person name="Bills G.F."/>
            <person name="Liu X."/>
            <person name="An Z."/>
        </authorList>
    </citation>
    <scope>NUCLEOTIDE SEQUENCE [LARGE SCALE GENOMIC DNA]</scope>
    <source>
        <strain evidence="6">ATCC 20868 / MF5171</strain>
    </source>
</reference>
<proteinExistence type="predicted"/>
<dbReference type="OrthoDB" id="1535081at2759"/>
<evidence type="ECO:0000256" key="3">
    <source>
        <dbReference type="ARBA" id="ARBA00022691"/>
    </source>
</evidence>
<accession>S3DI71</accession>
<feature type="domain" description="O-methyltransferase C-terminal" evidence="4">
    <location>
        <begin position="81"/>
        <end position="205"/>
    </location>
</feature>
<dbReference type="PANTHER" id="PTHR43712">
    <property type="entry name" value="PUTATIVE (AFU_ORTHOLOGUE AFUA_4G14580)-RELATED"/>
    <property type="match status" value="1"/>
</dbReference>
<dbReference type="GO" id="GO:0008171">
    <property type="term" value="F:O-methyltransferase activity"/>
    <property type="evidence" value="ECO:0007669"/>
    <property type="project" value="InterPro"/>
</dbReference>
<keyword evidence="1 5" id="KW-0489">Methyltransferase</keyword>
<dbReference type="GeneID" id="19471523"/>
<protein>
    <submittedName>
        <fullName evidence="5">S-adenosyl-L-methionine-dependent methyltransferase</fullName>
    </submittedName>
</protein>
<dbReference type="KEGG" id="glz:GLAREA_12482"/>
<dbReference type="Proteomes" id="UP000016922">
    <property type="component" value="Unassembled WGS sequence"/>
</dbReference>
<dbReference type="eggNOG" id="KOG3178">
    <property type="taxonomic scope" value="Eukaryota"/>
</dbReference>
<dbReference type="Pfam" id="PF00891">
    <property type="entry name" value="Methyltransf_2"/>
    <property type="match status" value="1"/>
</dbReference>
<dbReference type="OMA" id="YPWEEWL"/>
<keyword evidence="2 5" id="KW-0808">Transferase</keyword>
<evidence type="ECO:0000313" key="5">
    <source>
        <dbReference type="EMBL" id="EPE31726.1"/>
    </source>
</evidence>
<evidence type="ECO:0000259" key="4">
    <source>
        <dbReference type="Pfam" id="PF00891"/>
    </source>
</evidence>
<dbReference type="PROSITE" id="PS51683">
    <property type="entry name" value="SAM_OMT_II"/>
    <property type="match status" value="1"/>
</dbReference>
<dbReference type="InterPro" id="IPR016461">
    <property type="entry name" value="COMT-like"/>
</dbReference>
<dbReference type="EMBL" id="KE145361">
    <property type="protein sequence ID" value="EPE31726.1"/>
    <property type="molecule type" value="Genomic_DNA"/>
</dbReference>
<sequence>MVEKLIQSAPPTLEQNEVGKSLIAASQPTIEVFEPGVGVFDNISMVPLNLNRIQRIDRGEPWFDFYPVEEKLTRNADNEKPLLVDIGGSIGTDIAAFHVRFSTLKGSLILEDLPEVNTSITQLKHDFFLPQPEIAKGVKTYLLSTILHDWPDKEAKDILTNFRDAMSEDSILLINENALPNINVPFYPAELDFPMMCLLSGTDRTIMQSV</sequence>
<organism evidence="5 6">
    <name type="scientific">Glarea lozoyensis (strain ATCC 20868 / MF5171)</name>
    <dbReference type="NCBI Taxonomy" id="1116229"/>
    <lineage>
        <taxon>Eukaryota</taxon>
        <taxon>Fungi</taxon>
        <taxon>Dikarya</taxon>
        <taxon>Ascomycota</taxon>
        <taxon>Pezizomycotina</taxon>
        <taxon>Leotiomycetes</taxon>
        <taxon>Helotiales</taxon>
        <taxon>Helotiaceae</taxon>
        <taxon>Glarea</taxon>
    </lineage>
</organism>
<evidence type="ECO:0000256" key="1">
    <source>
        <dbReference type="ARBA" id="ARBA00022603"/>
    </source>
</evidence>
<dbReference type="Gene3D" id="3.40.50.150">
    <property type="entry name" value="Vaccinia Virus protein VP39"/>
    <property type="match status" value="1"/>
</dbReference>
<dbReference type="SUPFAM" id="SSF53335">
    <property type="entry name" value="S-adenosyl-L-methionine-dependent methyltransferases"/>
    <property type="match status" value="1"/>
</dbReference>
<keyword evidence="6" id="KW-1185">Reference proteome</keyword>
<evidence type="ECO:0000313" key="6">
    <source>
        <dbReference type="Proteomes" id="UP000016922"/>
    </source>
</evidence>
<dbReference type="InterPro" id="IPR001077">
    <property type="entry name" value="COMT_C"/>
</dbReference>
<dbReference type="AlphaFoldDB" id="S3DI71"/>
<gene>
    <name evidence="5" type="ORF">GLAREA_12482</name>
</gene>